<dbReference type="InterPro" id="IPR027291">
    <property type="entry name" value="Glyco_hydro_38_N_sf"/>
</dbReference>
<feature type="domain" description="Glycoside hydrolase family 38 N-terminal" evidence="4">
    <location>
        <begin position="55"/>
        <end position="359"/>
    </location>
</feature>
<dbReference type="InterPro" id="IPR000602">
    <property type="entry name" value="Glyco_hydro_38_N"/>
</dbReference>
<dbReference type="Proteomes" id="UP001519460">
    <property type="component" value="Unassembled WGS sequence"/>
</dbReference>
<dbReference type="EMBL" id="JACVVK020000052">
    <property type="protein sequence ID" value="KAK7498337.1"/>
    <property type="molecule type" value="Genomic_DNA"/>
</dbReference>
<evidence type="ECO:0000313" key="6">
    <source>
        <dbReference type="Proteomes" id="UP001519460"/>
    </source>
</evidence>
<name>A0ABD0LG87_9CAEN</name>
<dbReference type="Gene3D" id="1.20.1270.50">
    <property type="entry name" value="Glycoside hydrolase family 38, central domain"/>
    <property type="match status" value="1"/>
</dbReference>
<reference evidence="5 6" key="1">
    <citation type="journal article" date="2023" name="Sci. Data">
        <title>Genome assembly of the Korean intertidal mud-creeper Batillaria attramentaria.</title>
        <authorList>
            <person name="Patra A.K."/>
            <person name="Ho P.T."/>
            <person name="Jun S."/>
            <person name="Lee S.J."/>
            <person name="Kim Y."/>
            <person name="Won Y.J."/>
        </authorList>
    </citation>
    <scope>NUCLEOTIDE SEQUENCE [LARGE SCALE GENOMIC DNA]</scope>
    <source>
        <strain evidence="5">Wonlab-2016</strain>
    </source>
</reference>
<dbReference type="InterPro" id="IPR050843">
    <property type="entry name" value="Glycosyl_Hydrlase_38"/>
</dbReference>
<evidence type="ECO:0000256" key="3">
    <source>
        <dbReference type="SAM" id="SignalP"/>
    </source>
</evidence>
<dbReference type="SUPFAM" id="SSF88713">
    <property type="entry name" value="Glycoside hydrolase/deacetylase"/>
    <property type="match status" value="1"/>
</dbReference>
<dbReference type="PANTHER" id="PTHR11607:SF3">
    <property type="entry name" value="LYSOSOMAL ALPHA-MANNOSIDASE"/>
    <property type="match status" value="1"/>
</dbReference>
<feature type="signal peptide" evidence="3">
    <location>
        <begin position="1"/>
        <end position="25"/>
    </location>
</feature>
<proteinExistence type="predicted"/>
<keyword evidence="6" id="KW-1185">Reference proteome</keyword>
<keyword evidence="3" id="KW-0732">Signal</keyword>
<gene>
    <name evidence="5" type="ORF">BaRGS_00010597</name>
</gene>
<keyword evidence="1" id="KW-0378">Hydrolase</keyword>
<dbReference type="FunFam" id="1.20.1270.50:FF:000002">
    <property type="entry name" value="Alpha-mannosidase"/>
    <property type="match status" value="1"/>
</dbReference>
<evidence type="ECO:0000259" key="4">
    <source>
        <dbReference type="Pfam" id="PF01074"/>
    </source>
</evidence>
<sequence>MAPLQMTLLKLCVCIFALVTTRTMSERKTRGWKAMPVEETCGYASCNPIKEGMVNVHLVPHSHDDLGWLITADQYYYRQVQYIIDSVVQELAGDPSKRFNFVEVGMFARWFREQDEEKRDLARGLINQGRLEFSQSGWVTNDEAVTHYNADIDHQTYGFEFMRNNVGPCGRARAGWQIDPFGHSREQYGFDALFFGRLDYQDKAKRVKTKTMEFVWRGSPNNLRQKADIFTGALYNDYGPPAGFCFDIFCSDPEIVDDPRLHDVNVNERVDAFLAAVQDQAKAYATSHLIMPMGSDYQYQAAHNWYKNLDKLIKYVNLRQETNGSCVNLLYSTPSCYAYQLYLTNRTWSTKEDDFFPYAHRAHTFWTGYFTSRPTLKFYIRNANTFLQVTE</sequence>
<dbReference type="Pfam" id="PF01074">
    <property type="entry name" value="Glyco_hydro_38N"/>
    <property type="match status" value="1"/>
</dbReference>
<dbReference type="SUPFAM" id="SSF88688">
    <property type="entry name" value="Families 57/38 glycoside transferase middle domain"/>
    <property type="match status" value="1"/>
</dbReference>
<dbReference type="GO" id="GO:0016798">
    <property type="term" value="F:hydrolase activity, acting on glycosyl bonds"/>
    <property type="evidence" value="ECO:0007669"/>
    <property type="project" value="UniProtKB-KW"/>
</dbReference>
<comment type="caution">
    <text evidence="5">The sequence shown here is derived from an EMBL/GenBank/DDBJ whole genome shotgun (WGS) entry which is preliminary data.</text>
</comment>
<evidence type="ECO:0000256" key="2">
    <source>
        <dbReference type="ARBA" id="ARBA00023295"/>
    </source>
</evidence>
<dbReference type="InterPro" id="IPR037094">
    <property type="entry name" value="Glyco_hydro_38_cen_sf"/>
</dbReference>
<dbReference type="AlphaFoldDB" id="A0ABD0LG87"/>
<dbReference type="CDD" id="cd10810">
    <property type="entry name" value="GH38N_AMII_LAM_like"/>
    <property type="match status" value="1"/>
</dbReference>
<feature type="chain" id="PRO_5044833669" description="Glycoside hydrolase family 38 N-terminal domain-containing protein" evidence="3">
    <location>
        <begin position="26"/>
        <end position="391"/>
    </location>
</feature>
<evidence type="ECO:0000256" key="1">
    <source>
        <dbReference type="ARBA" id="ARBA00022801"/>
    </source>
</evidence>
<dbReference type="PANTHER" id="PTHR11607">
    <property type="entry name" value="ALPHA-MANNOSIDASE"/>
    <property type="match status" value="1"/>
</dbReference>
<dbReference type="InterPro" id="IPR028995">
    <property type="entry name" value="Glyco_hydro_57/38_cen_sf"/>
</dbReference>
<organism evidence="5 6">
    <name type="scientific">Batillaria attramentaria</name>
    <dbReference type="NCBI Taxonomy" id="370345"/>
    <lineage>
        <taxon>Eukaryota</taxon>
        <taxon>Metazoa</taxon>
        <taxon>Spiralia</taxon>
        <taxon>Lophotrochozoa</taxon>
        <taxon>Mollusca</taxon>
        <taxon>Gastropoda</taxon>
        <taxon>Caenogastropoda</taxon>
        <taxon>Sorbeoconcha</taxon>
        <taxon>Cerithioidea</taxon>
        <taxon>Batillariidae</taxon>
        <taxon>Batillaria</taxon>
    </lineage>
</organism>
<evidence type="ECO:0000313" key="5">
    <source>
        <dbReference type="EMBL" id="KAK7498337.1"/>
    </source>
</evidence>
<accession>A0ABD0LG87</accession>
<protein>
    <recommendedName>
        <fullName evidence="4">Glycoside hydrolase family 38 N-terminal domain-containing protein</fullName>
    </recommendedName>
</protein>
<dbReference type="Gene3D" id="3.20.110.10">
    <property type="entry name" value="Glycoside hydrolase 38, N terminal domain"/>
    <property type="match status" value="1"/>
</dbReference>
<dbReference type="InterPro" id="IPR011330">
    <property type="entry name" value="Glyco_hydro/deAcase_b/a-brl"/>
</dbReference>
<keyword evidence="2" id="KW-0326">Glycosidase</keyword>